<evidence type="ECO:0000259" key="1">
    <source>
        <dbReference type="PROSITE" id="PS50105"/>
    </source>
</evidence>
<dbReference type="PANTHER" id="PTHR12301">
    <property type="entry name" value="SAM-DOMAIN, SH3 AND NUCLEAR LOCALIZATION SIGNALS PROTEIN RELATED"/>
    <property type="match status" value="1"/>
</dbReference>
<accession>B3LUZ5</accession>
<dbReference type="PANTHER" id="PTHR12301:SF8">
    <property type="entry name" value="STERILE ALPHA MOTIF DOMAIN-CONTAINING PROTEIN 5"/>
    <property type="match status" value="1"/>
</dbReference>
<dbReference type="HOGENOM" id="CLU_1373529_0_0_1"/>
<dbReference type="STRING" id="7217.B3LUZ5"/>
<dbReference type="AlphaFoldDB" id="B3LUZ5"/>
<dbReference type="KEGG" id="dan:6499791"/>
<dbReference type="Gene3D" id="1.10.150.50">
    <property type="entry name" value="Transcription Factor, Ets-1"/>
    <property type="match status" value="1"/>
</dbReference>
<feature type="domain" description="SAM" evidence="1">
    <location>
        <begin position="1"/>
        <end position="65"/>
    </location>
</feature>
<dbReference type="InterPro" id="IPR051725">
    <property type="entry name" value="SAM-SH3_domain_protein"/>
</dbReference>
<protein>
    <recommendedName>
        <fullName evidence="1">SAM domain-containing protein</fullName>
    </recommendedName>
</protein>
<dbReference type="eggNOG" id="KOG4384">
    <property type="taxonomic scope" value="Eukaryota"/>
</dbReference>
<dbReference type="SMART" id="SM00454">
    <property type="entry name" value="SAM"/>
    <property type="match status" value="1"/>
</dbReference>
<dbReference type="SUPFAM" id="SSF47769">
    <property type="entry name" value="SAM/Pointed domain"/>
    <property type="match status" value="1"/>
</dbReference>
<dbReference type="PhylomeDB" id="B3LUZ5"/>
<dbReference type="PROSITE" id="PS50105">
    <property type="entry name" value="SAM_DOMAIN"/>
    <property type="match status" value="1"/>
</dbReference>
<gene>
    <name evidence="2" type="primary">Dana\GF17002</name>
    <name evidence="2" type="synonym">dana_GLEANR_18270</name>
    <name evidence="2" type="ORF">GF17002</name>
</gene>
<dbReference type="InterPro" id="IPR001660">
    <property type="entry name" value="SAM"/>
</dbReference>
<evidence type="ECO:0000313" key="2">
    <source>
        <dbReference type="EMBL" id="EDV42467.1"/>
    </source>
</evidence>
<sequence length="216" mass="24374">MCRRAVREWLVLLTMEKYIGKFLERGYDSIASCKQILLSDLVVLGVEDASHRKLLLAGVQFLINSPERFICLEPCELHNLTDAKIEAVSAPIPELESVSKSPDFDFFDTNTGERERDVLLPLPKPASTFKKSGIPVFSKSTFYSKDEEPLMPTLDAKITAAVKEKMINLTCPQLLYRHMPDVDPITYTNDDITYQNEVADADCTITEDDPDLIILD</sequence>
<dbReference type="GeneID" id="6499791"/>
<keyword evidence="3" id="KW-1185">Reference proteome</keyword>
<dbReference type="Proteomes" id="UP000007801">
    <property type="component" value="Unassembled WGS sequence"/>
</dbReference>
<dbReference type="EMBL" id="CH902617">
    <property type="protein sequence ID" value="EDV42467.1"/>
    <property type="molecule type" value="Genomic_DNA"/>
</dbReference>
<dbReference type="InterPro" id="IPR013761">
    <property type="entry name" value="SAM/pointed_sf"/>
</dbReference>
<dbReference type="OrthoDB" id="7862313at2759"/>
<organism evidence="2 3">
    <name type="scientific">Drosophila ananassae</name>
    <name type="common">Fruit fly</name>
    <dbReference type="NCBI Taxonomy" id="7217"/>
    <lineage>
        <taxon>Eukaryota</taxon>
        <taxon>Metazoa</taxon>
        <taxon>Ecdysozoa</taxon>
        <taxon>Arthropoda</taxon>
        <taxon>Hexapoda</taxon>
        <taxon>Insecta</taxon>
        <taxon>Pterygota</taxon>
        <taxon>Neoptera</taxon>
        <taxon>Endopterygota</taxon>
        <taxon>Diptera</taxon>
        <taxon>Brachycera</taxon>
        <taxon>Muscomorpha</taxon>
        <taxon>Ephydroidea</taxon>
        <taxon>Drosophilidae</taxon>
        <taxon>Drosophila</taxon>
        <taxon>Sophophora</taxon>
    </lineage>
</organism>
<evidence type="ECO:0000313" key="3">
    <source>
        <dbReference type="Proteomes" id="UP000007801"/>
    </source>
</evidence>
<dbReference type="InParanoid" id="B3LUZ5"/>
<name>B3LUZ5_DROAN</name>
<proteinExistence type="predicted"/>
<reference evidence="2 3" key="1">
    <citation type="journal article" date="2007" name="Nature">
        <title>Evolution of genes and genomes on the Drosophila phylogeny.</title>
        <authorList>
            <consortium name="Drosophila 12 Genomes Consortium"/>
            <person name="Clark A.G."/>
            <person name="Eisen M.B."/>
            <person name="Smith D.R."/>
            <person name="Bergman C.M."/>
            <person name="Oliver B."/>
            <person name="Markow T.A."/>
            <person name="Kaufman T.C."/>
            <person name="Kellis M."/>
            <person name="Gelbart W."/>
            <person name="Iyer V.N."/>
            <person name="Pollard D.A."/>
            <person name="Sackton T.B."/>
            <person name="Larracuente A.M."/>
            <person name="Singh N.D."/>
            <person name="Abad J.P."/>
            <person name="Abt D.N."/>
            <person name="Adryan B."/>
            <person name="Aguade M."/>
            <person name="Akashi H."/>
            <person name="Anderson W.W."/>
            <person name="Aquadro C.F."/>
            <person name="Ardell D.H."/>
            <person name="Arguello R."/>
            <person name="Artieri C.G."/>
            <person name="Barbash D.A."/>
            <person name="Barker D."/>
            <person name="Barsanti P."/>
            <person name="Batterham P."/>
            <person name="Batzoglou S."/>
            <person name="Begun D."/>
            <person name="Bhutkar A."/>
            <person name="Blanco E."/>
            <person name="Bosak S.A."/>
            <person name="Bradley R.K."/>
            <person name="Brand A.D."/>
            <person name="Brent M.R."/>
            <person name="Brooks A.N."/>
            <person name="Brown R.H."/>
            <person name="Butlin R.K."/>
            <person name="Caggese C."/>
            <person name="Calvi B.R."/>
            <person name="Bernardo de Carvalho A."/>
            <person name="Caspi A."/>
            <person name="Castrezana S."/>
            <person name="Celniker S.E."/>
            <person name="Chang J.L."/>
            <person name="Chapple C."/>
            <person name="Chatterji S."/>
            <person name="Chinwalla A."/>
            <person name="Civetta A."/>
            <person name="Clifton S.W."/>
            <person name="Comeron J.M."/>
            <person name="Costello J.C."/>
            <person name="Coyne J.A."/>
            <person name="Daub J."/>
            <person name="David R.G."/>
            <person name="Delcher A.L."/>
            <person name="Delehaunty K."/>
            <person name="Do C.B."/>
            <person name="Ebling H."/>
            <person name="Edwards K."/>
            <person name="Eickbush T."/>
            <person name="Evans J.D."/>
            <person name="Filipski A."/>
            <person name="Findeiss S."/>
            <person name="Freyhult E."/>
            <person name="Fulton L."/>
            <person name="Fulton R."/>
            <person name="Garcia A.C."/>
            <person name="Gardiner A."/>
            <person name="Garfield D.A."/>
            <person name="Garvin B.E."/>
            <person name="Gibson G."/>
            <person name="Gilbert D."/>
            <person name="Gnerre S."/>
            <person name="Godfrey J."/>
            <person name="Good R."/>
            <person name="Gotea V."/>
            <person name="Gravely B."/>
            <person name="Greenberg A.J."/>
            <person name="Griffiths-Jones S."/>
            <person name="Gross S."/>
            <person name="Guigo R."/>
            <person name="Gustafson E.A."/>
            <person name="Haerty W."/>
            <person name="Hahn M.W."/>
            <person name="Halligan D.L."/>
            <person name="Halpern A.L."/>
            <person name="Halter G.M."/>
            <person name="Han M.V."/>
            <person name="Heger A."/>
            <person name="Hillier L."/>
            <person name="Hinrichs A.S."/>
            <person name="Holmes I."/>
            <person name="Hoskins R.A."/>
            <person name="Hubisz M.J."/>
            <person name="Hultmark D."/>
            <person name="Huntley M.A."/>
            <person name="Jaffe D.B."/>
            <person name="Jagadeeshan S."/>
            <person name="Jeck W.R."/>
            <person name="Johnson J."/>
            <person name="Jones C.D."/>
            <person name="Jordan W.C."/>
            <person name="Karpen G.H."/>
            <person name="Kataoka E."/>
            <person name="Keightley P.D."/>
            <person name="Kheradpour P."/>
            <person name="Kirkness E.F."/>
            <person name="Koerich L.B."/>
            <person name="Kristiansen K."/>
            <person name="Kudrna D."/>
            <person name="Kulathinal R.J."/>
            <person name="Kumar S."/>
            <person name="Kwok R."/>
            <person name="Lander E."/>
            <person name="Langley C.H."/>
            <person name="Lapoint R."/>
            <person name="Lazzaro B.P."/>
            <person name="Lee S.J."/>
            <person name="Levesque L."/>
            <person name="Li R."/>
            <person name="Lin C.F."/>
            <person name="Lin M.F."/>
            <person name="Lindblad-Toh K."/>
            <person name="Llopart A."/>
            <person name="Long M."/>
            <person name="Low L."/>
            <person name="Lozovsky E."/>
            <person name="Lu J."/>
            <person name="Luo M."/>
            <person name="Machado C.A."/>
            <person name="Makalowski W."/>
            <person name="Marzo M."/>
            <person name="Matsuda M."/>
            <person name="Matzkin L."/>
            <person name="McAllister B."/>
            <person name="McBride C.S."/>
            <person name="McKernan B."/>
            <person name="McKernan K."/>
            <person name="Mendez-Lago M."/>
            <person name="Minx P."/>
            <person name="Mollenhauer M.U."/>
            <person name="Montooth K."/>
            <person name="Mount S.M."/>
            <person name="Mu X."/>
            <person name="Myers E."/>
            <person name="Negre B."/>
            <person name="Newfeld S."/>
            <person name="Nielsen R."/>
            <person name="Noor M.A."/>
            <person name="O'Grady P."/>
            <person name="Pachter L."/>
            <person name="Papaceit M."/>
            <person name="Parisi M.J."/>
            <person name="Parisi M."/>
            <person name="Parts L."/>
            <person name="Pedersen J.S."/>
            <person name="Pesole G."/>
            <person name="Phillippy A.M."/>
            <person name="Ponting C.P."/>
            <person name="Pop M."/>
            <person name="Porcelli D."/>
            <person name="Powell J.R."/>
            <person name="Prohaska S."/>
            <person name="Pruitt K."/>
            <person name="Puig M."/>
            <person name="Quesneville H."/>
            <person name="Ram K.R."/>
            <person name="Rand D."/>
            <person name="Rasmussen M.D."/>
            <person name="Reed L.K."/>
            <person name="Reenan R."/>
            <person name="Reily A."/>
            <person name="Remington K.A."/>
            <person name="Rieger T.T."/>
            <person name="Ritchie M.G."/>
            <person name="Robin C."/>
            <person name="Rogers Y.H."/>
            <person name="Rohde C."/>
            <person name="Rozas J."/>
            <person name="Rubenfield M.J."/>
            <person name="Ruiz A."/>
            <person name="Russo S."/>
            <person name="Salzberg S.L."/>
            <person name="Sanchez-Gracia A."/>
            <person name="Saranga D.J."/>
            <person name="Sato H."/>
            <person name="Schaeffer S.W."/>
            <person name="Schatz M.C."/>
            <person name="Schlenke T."/>
            <person name="Schwartz R."/>
            <person name="Segarra C."/>
            <person name="Singh R.S."/>
            <person name="Sirot L."/>
            <person name="Sirota M."/>
            <person name="Sisneros N.B."/>
            <person name="Smith C.D."/>
            <person name="Smith T.F."/>
            <person name="Spieth J."/>
            <person name="Stage D.E."/>
            <person name="Stark A."/>
            <person name="Stephan W."/>
            <person name="Strausberg R.L."/>
            <person name="Strempel S."/>
            <person name="Sturgill D."/>
            <person name="Sutton G."/>
            <person name="Sutton G.G."/>
            <person name="Tao W."/>
            <person name="Teichmann S."/>
            <person name="Tobari Y.N."/>
            <person name="Tomimura Y."/>
            <person name="Tsolas J.M."/>
            <person name="Valente V.L."/>
            <person name="Venter E."/>
            <person name="Venter J.C."/>
            <person name="Vicario S."/>
            <person name="Vieira F.G."/>
            <person name="Vilella A.J."/>
            <person name="Villasante A."/>
            <person name="Walenz B."/>
            <person name="Wang J."/>
            <person name="Wasserman M."/>
            <person name="Watts T."/>
            <person name="Wilson D."/>
            <person name="Wilson R.K."/>
            <person name="Wing R.A."/>
            <person name="Wolfner M.F."/>
            <person name="Wong A."/>
            <person name="Wong G.K."/>
            <person name="Wu C.I."/>
            <person name="Wu G."/>
            <person name="Yamamoto D."/>
            <person name="Yang H.P."/>
            <person name="Yang S.P."/>
            <person name="Yorke J.A."/>
            <person name="Yoshida K."/>
            <person name="Zdobnov E."/>
            <person name="Zhang P."/>
            <person name="Zhang Y."/>
            <person name="Zimin A.V."/>
            <person name="Baldwin J."/>
            <person name="Abdouelleil A."/>
            <person name="Abdulkadir J."/>
            <person name="Abebe A."/>
            <person name="Abera B."/>
            <person name="Abreu J."/>
            <person name="Acer S.C."/>
            <person name="Aftuck L."/>
            <person name="Alexander A."/>
            <person name="An P."/>
            <person name="Anderson E."/>
            <person name="Anderson S."/>
            <person name="Arachi H."/>
            <person name="Azer M."/>
            <person name="Bachantsang P."/>
            <person name="Barry A."/>
            <person name="Bayul T."/>
            <person name="Berlin A."/>
            <person name="Bessette D."/>
            <person name="Bloom T."/>
            <person name="Blye J."/>
            <person name="Boguslavskiy L."/>
            <person name="Bonnet C."/>
            <person name="Boukhgalter B."/>
            <person name="Bourzgui I."/>
            <person name="Brown A."/>
            <person name="Cahill P."/>
            <person name="Channer S."/>
            <person name="Cheshatsang Y."/>
            <person name="Chuda L."/>
            <person name="Citroen M."/>
            <person name="Collymore A."/>
            <person name="Cooke P."/>
            <person name="Costello M."/>
            <person name="D'Aco K."/>
            <person name="Daza R."/>
            <person name="De Haan G."/>
            <person name="DeGray S."/>
            <person name="DeMaso C."/>
            <person name="Dhargay N."/>
            <person name="Dooley K."/>
            <person name="Dooley E."/>
            <person name="Doricent M."/>
            <person name="Dorje P."/>
            <person name="Dorjee K."/>
            <person name="Dupes A."/>
            <person name="Elong R."/>
            <person name="Falk J."/>
            <person name="Farina A."/>
            <person name="Faro S."/>
            <person name="Ferguson D."/>
            <person name="Fisher S."/>
            <person name="Foley C.D."/>
            <person name="Franke A."/>
            <person name="Friedrich D."/>
            <person name="Gadbois L."/>
            <person name="Gearin G."/>
            <person name="Gearin C.R."/>
            <person name="Giannoukos G."/>
            <person name="Goode T."/>
            <person name="Graham J."/>
            <person name="Grandbois E."/>
            <person name="Grewal S."/>
            <person name="Gyaltsen K."/>
            <person name="Hafez N."/>
            <person name="Hagos B."/>
            <person name="Hall J."/>
            <person name="Henson C."/>
            <person name="Hollinger A."/>
            <person name="Honan T."/>
            <person name="Huard M.D."/>
            <person name="Hughes L."/>
            <person name="Hurhula B."/>
            <person name="Husby M.E."/>
            <person name="Kamat A."/>
            <person name="Kanga B."/>
            <person name="Kashin S."/>
            <person name="Khazanovich D."/>
            <person name="Kisner P."/>
            <person name="Lance K."/>
            <person name="Lara M."/>
            <person name="Lee W."/>
            <person name="Lennon N."/>
            <person name="Letendre F."/>
            <person name="LeVine R."/>
            <person name="Lipovsky A."/>
            <person name="Liu X."/>
            <person name="Liu J."/>
            <person name="Liu S."/>
            <person name="Lokyitsang T."/>
            <person name="Lokyitsang Y."/>
            <person name="Lubonja R."/>
            <person name="Lui A."/>
            <person name="MacDonald P."/>
            <person name="Magnisalis V."/>
            <person name="Maru K."/>
            <person name="Matthews C."/>
            <person name="McCusker W."/>
            <person name="McDonough S."/>
            <person name="Mehta T."/>
            <person name="Meldrim J."/>
            <person name="Meneus L."/>
            <person name="Mihai O."/>
            <person name="Mihalev A."/>
            <person name="Mihova T."/>
            <person name="Mittelman R."/>
            <person name="Mlenga V."/>
            <person name="Montmayeur A."/>
            <person name="Mulrain L."/>
            <person name="Navidi A."/>
            <person name="Naylor J."/>
            <person name="Negash T."/>
            <person name="Nguyen T."/>
            <person name="Nguyen N."/>
            <person name="Nicol R."/>
            <person name="Norbu C."/>
            <person name="Norbu N."/>
            <person name="Novod N."/>
            <person name="O'Neill B."/>
            <person name="Osman S."/>
            <person name="Markiewicz E."/>
            <person name="Oyono O.L."/>
            <person name="Patti C."/>
            <person name="Phunkhang P."/>
            <person name="Pierre F."/>
            <person name="Priest M."/>
            <person name="Raghuraman S."/>
            <person name="Rege F."/>
            <person name="Reyes R."/>
            <person name="Rise C."/>
            <person name="Rogov P."/>
            <person name="Ross K."/>
            <person name="Ryan E."/>
            <person name="Settipalli S."/>
            <person name="Shea T."/>
            <person name="Sherpa N."/>
            <person name="Shi L."/>
            <person name="Shih D."/>
            <person name="Sparrow T."/>
            <person name="Spaulding J."/>
            <person name="Stalker J."/>
            <person name="Stange-Thomann N."/>
            <person name="Stavropoulos S."/>
            <person name="Stone C."/>
            <person name="Strader C."/>
            <person name="Tesfaye S."/>
            <person name="Thomson T."/>
            <person name="Thoulutsang Y."/>
            <person name="Thoulutsang D."/>
            <person name="Topham K."/>
            <person name="Topping I."/>
            <person name="Tsamla T."/>
            <person name="Vassiliev H."/>
            <person name="Vo A."/>
            <person name="Wangchuk T."/>
            <person name="Wangdi T."/>
            <person name="Weiand M."/>
            <person name="Wilkinson J."/>
            <person name="Wilson A."/>
            <person name="Yadav S."/>
            <person name="Young G."/>
            <person name="Yu Q."/>
            <person name="Zembek L."/>
            <person name="Zhong D."/>
            <person name="Zimmer A."/>
            <person name="Zwirko Z."/>
            <person name="Jaffe D.B."/>
            <person name="Alvarez P."/>
            <person name="Brockman W."/>
            <person name="Butler J."/>
            <person name="Chin C."/>
            <person name="Gnerre S."/>
            <person name="Grabherr M."/>
            <person name="Kleber M."/>
            <person name="Mauceli E."/>
            <person name="MacCallum I."/>
        </authorList>
    </citation>
    <scope>NUCLEOTIDE SEQUENCE [LARGE SCALE GENOMIC DNA]</scope>
    <source>
        <strain evidence="3">Tucson 14024-0371.13</strain>
    </source>
</reference>
<dbReference type="Pfam" id="PF00536">
    <property type="entry name" value="SAM_1"/>
    <property type="match status" value="1"/>
</dbReference>